<feature type="transmembrane region" description="Helical" evidence="1">
    <location>
        <begin position="12"/>
        <end position="34"/>
    </location>
</feature>
<comment type="caution">
    <text evidence="2">The sequence shown here is derived from an EMBL/GenBank/DDBJ whole genome shotgun (WGS) entry which is preliminary data.</text>
</comment>
<evidence type="ECO:0000313" key="3">
    <source>
        <dbReference type="Proteomes" id="UP000240542"/>
    </source>
</evidence>
<protein>
    <submittedName>
        <fullName evidence="2">Uncharacterized protein</fullName>
    </submittedName>
</protein>
<dbReference type="AlphaFoldDB" id="A0A2P8CQY6"/>
<evidence type="ECO:0000313" key="2">
    <source>
        <dbReference type="EMBL" id="PSK87362.1"/>
    </source>
</evidence>
<name>A0A2P8CQY6_9ACTN</name>
<gene>
    <name evidence="2" type="ORF">CLV63_13217</name>
</gene>
<keyword evidence="1" id="KW-1133">Transmembrane helix</keyword>
<dbReference type="OrthoDB" id="3436742at2"/>
<dbReference type="EMBL" id="PYGA01000032">
    <property type="protein sequence ID" value="PSK87362.1"/>
    <property type="molecule type" value="Genomic_DNA"/>
</dbReference>
<accession>A0A2P8CQY6</accession>
<dbReference type="Proteomes" id="UP000240542">
    <property type="component" value="Unassembled WGS sequence"/>
</dbReference>
<dbReference type="RefSeq" id="WP_146165705.1">
    <property type="nucleotide sequence ID" value="NZ_PYGA01000032.1"/>
</dbReference>
<organism evidence="2 3">
    <name type="scientific">Murinocardiopsis flavida</name>
    <dbReference type="NCBI Taxonomy" id="645275"/>
    <lineage>
        <taxon>Bacteria</taxon>
        <taxon>Bacillati</taxon>
        <taxon>Actinomycetota</taxon>
        <taxon>Actinomycetes</taxon>
        <taxon>Streptosporangiales</taxon>
        <taxon>Nocardiopsidaceae</taxon>
        <taxon>Murinocardiopsis</taxon>
    </lineage>
</organism>
<reference evidence="2 3" key="1">
    <citation type="submission" date="2018-03" db="EMBL/GenBank/DDBJ databases">
        <title>Genomic Encyclopedia of Archaeal and Bacterial Type Strains, Phase II (KMG-II): from individual species to whole genera.</title>
        <authorList>
            <person name="Goeker M."/>
        </authorList>
    </citation>
    <scope>NUCLEOTIDE SEQUENCE [LARGE SCALE GENOMIC DNA]</scope>
    <source>
        <strain evidence="2 3">DSM 45312</strain>
    </source>
</reference>
<keyword evidence="1" id="KW-0812">Transmembrane</keyword>
<keyword evidence="3" id="KW-1185">Reference proteome</keyword>
<feature type="transmembrane region" description="Helical" evidence="1">
    <location>
        <begin position="40"/>
        <end position="60"/>
    </location>
</feature>
<evidence type="ECO:0000256" key="1">
    <source>
        <dbReference type="SAM" id="Phobius"/>
    </source>
</evidence>
<keyword evidence="1" id="KW-0472">Membrane</keyword>
<proteinExistence type="predicted"/>
<sequence>MGRQLPSSVKATRVLLFIAAGLYAVTIVVANYLYGFNGVTHAYLVWTCWPGVFAFAFALRIPKGGKLLMWSIVVLEVLRIMMSLGELDTGQGFTQMILPVVTMIAVLKRPSRQYFAAKTPVNA</sequence>